<dbReference type="InterPro" id="IPR001623">
    <property type="entry name" value="DnaJ_domain"/>
</dbReference>
<evidence type="ECO:0000313" key="3">
    <source>
        <dbReference type="EMBL" id="CAB4218422.1"/>
    </source>
</evidence>
<dbReference type="PANTHER" id="PTHR43096:SF52">
    <property type="entry name" value="DNAJ HOMOLOG 1, MITOCHONDRIAL-RELATED"/>
    <property type="match status" value="1"/>
</dbReference>
<keyword evidence="1" id="KW-0143">Chaperone</keyword>
<evidence type="ECO:0000256" key="1">
    <source>
        <dbReference type="ARBA" id="ARBA00023186"/>
    </source>
</evidence>
<dbReference type="SUPFAM" id="SSF46565">
    <property type="entry name" value="Chaperone J-domain"/>
    <property type="match status" value="1"/>
</dbReference>
<name>A0A6J5SSA6_9CAUD</name>
<gene>
    <name evidence="3" type="ORF">UFOVP1604_22</name>
</gene>
<dbReference type="InterPro" id="IPR018253">
    <property type="entry name" value="DnaJ_domain_CS"/>
</dbReference>
<dbReference type="CDD" id="cd06257">
    <property type="entry name" value="DnaJ"/>
    <property type="match status" value="1"/>
</dbReference>
<reference evidence="3" key="1">
    <citation type="submission" date="2020-05" db="EMBL/GenBank/DDBJ databases">
        <authorList>
            <person name="Chiriac C."/>
            <person name="Salcher M."/>
            <person name="Ghai R."/>
            <person name="Kavagutti S V."/>
        </authorList>
    </citation>
    <scope>NUCLEOTIDE SEQUENCE</scope>
</reference>
<dbReference type="PRINTS" id="PR00625">
    <property type="entry name" value="JDOMAIN"/>
</dbReference>
<proteinExistence type="predicted"/>
<dbReference type="InterPro" id="IPR036869">
    <property type="entry name" value="J_dom_sf"/>
</dbReference>
<sequence length="302" mass="34322">MKNHYETLGVSETSTHDDIRKAYRKLATKYHPDKNSGSSEAEDKFKEIAEAYETLGNEDKRKVYDHSRNFKGSANADFFGNFGSFRDFSFGGNRPHDFRNLTIIVDKWASIKELMDGASFDIQYIVNKTISGSAKSENKQVRVKIDLTNESYPITFDNGRYLITLKVRGGGSSQEIEESDYFGKKRNAVVTGDLIVRINIDMLGLTLDQSDIIQDFELSLHDILFTEEVILESPMGKKYRIKSFNRDTLSNITVKIPNQGLLSAFGHKGSYVFKILVKKPDFSNISEENLQILKDLLIDVNK</sequence>
<evidence type="ECO:0000259" key="2">
    <source>
        <dbReference type="PROSITE" id="PS50076"/>
    </source>
</evidence>
<dbReference type="Gene3D" id="1.10.287.110">
    <property type="entry name" value="DnaJ domain"/>
    <property type="match status" value="1"/>
</dbReference>
<dbReference type="EMBL" id="LR797474">
    <property type="protein sequence ID" value="CAB4218422.1"/>
    <property type="molecule type" value="Genomic_DNA"/>
</dbReference>
<dbReference type="GO" id="GO:0042026">
    <property type="term" value="P:protein refolding"/>
    <property type="evidence" value="ECO:0007669"/>
    <property type="project" value="TreeGrafter"/>
</dbReference>
<organism evidence="3">
    <name type="scientific">uncultured Caudovirales phage</name>
    <dbReference type="NCBI Taxonomy" id="2100421"/>
    <lineage>
        <taxon>Viruses</taxon>
        <taxon>Duplodnaviria</taxon>
        <taxon>Heunggongvirae</taxon>
        <taxon>Uroviricota</taxon>
        <taxon>Caudoviricetes</taxon>
        <taxon>Peduoviridae</taxon>
        <taxon>Maltschvirus</taxon>
        <taxon>Maltschvirus maltsch</taxon>
    </lineage>
</organism>
<feature type="domain" description="J" evidence="2">
    <location>
        <begin position="3"/>
        <end position="68"/>
    </location>
</feature>
<dbReference type="SMART" id="SM00271">
    <property type="entry name" value="DnaJ"/>
    <property type="match status" value="1"/>
</dbReference>
<dbReference type="PROSITE" id="PS00636">
    <property type="entry name" value="DNAJ_1"/>
    <property type="match status" value="1"/>
</dbReference>
<dbReference type="Pfam" id="PF00226">
    <property type="entry name" value="DnaJ"/>
    <property type="match status" value="1"/>
</dbReference>
<accession>A0A6J5SSA6</accession>
<dbReference type="GO" id="GO:0051082">
    <property type="term" value="F:unfolded protein binding"/>
    <property type="evidence" value="ECO:0007669"/>
    <property type="project" value="TreeGrafter"/>
</dbReference>
<protein>
    <submittedName>
        <fullName evidence="3">DnaJ domain</fullName>
    </submittedName>
</protein>
<dbReference type="PROSITE" id="PS50076">
    <property type="entry name" value="DNAJ_2"/>
    <property type="match status" value="1"/>
</dbReference>
<dbReference type="PANTHER" id="PTHR43096">
    <property type="entry name" value="DNAJ HOMOLOG 1, MITOCHONDRIAL-RELATED"/>
    <property type="match status" value="1"/>
</dbReference>